<sequence length="281" mass="32687">MYCLAKYVDDSILHVVPTKSLQSIEEGQLVWEPYKKMGYYEAVPLEYGNIRAELEKKKRKMKDDTITSNKEQDFHCEAEKDICMGGRNSDGKDISTENICQKSDTISDAESLQSCSEDDSIKDPDYVEESDTSSEIITRPFDLQTPPDLDYKNLNVINSKCKSKRHFCILCKTLQTKLARHMELKHKEEENVRKFMKLRKNDNLRKKIIADLRSKGDFLYNTNSRYNIEKQLIVVRRPNPKKNVHLITNPAEIVVECIPPLHWFIIFGHAQKIEQKGREIS</sequence>
<dbReference type="Proteomes" id="UP001516400">
    <property type="component" value="Unassembled WGS sequence"/>
</dbReference>
<keyword evidence="3" id="KW-1185">Reference proteome</keyword>
<feature type="region of interest" description="Disordered" evidence="1">
    <location>
        <begin position="110"/>
        <end position="139"/>
    </location>
</feature>
<evidence type="ECO:0000313" key="2">
    <source>
        <dbReference type="EMBL" id="KAL3287146.1"/>
    </source>
</evidence>
<reference evidence="2 3" key="1">
    <citation type="journal article" date="2021" name="BMC Biol.">
        <title>Horizontally acquired antibacterial genes associated with adaptive radiation of ladybird beetles.</title>
        <authorList>
            <person name="Li H.S."/>
            <person name="Tang X.F."/>
            <person name="Huang Y.H."/>
            <person name="Xu Z.Y."/>
            <person name="Chen M.L."/>
            <person name="Du X.Y."/>
            <person name="Qiu B.Y."/>
            <person name="Chen P.T."/>
            <person name="Zhang W."/>
            <person name="Slipinski A."/>
            <person name="Escalona H.E."/>
            <person name="Waterhouse R.M."/>
            <person name="Zwick A."/>
            <person name="Pang H."/>
        </authorList>
    </citation>
    <scope>NUCLEOTIDE SEQUENCE [LARGE SCALE GENOMIC DNA]</scope>
    <source>
        <strain evidence="2">SYSU2018</strain>
    </source>
</reference>
<protein>
    <submittedName>
        <fullName evidence="2">Uncharacterized protein</fullName>
    </submittedName>
</protein>
<dbReference type="EMBL" id="JABFTP020000185">
    <property type="protein sequence ID" value="KAL3287146.1"/>
    <property type="molecule type" value="Genomic_DNA"/>
</dbReference>
<dbReference type="PANTHER" id="PTHR33480:SF1">
    <property type="entry name" value="TYR RECOMBINASE DOMAIN-CONTAINING PROTEIN"/>
    <property type="match status" value="1"/>
</dbReference>
<organism evidence="2 3">
    <name type="scientific">Cryptolaemus montrouzieri</name>
    <dbReference type="NCBI Taxonomy" id="559131"/>
    <lineage>
        <taxon>Eukaryota</taxon>
        <taxon>Metazoa</taxon>
        <taxon>Ecdysozoa</taxon>
        <taxon>Arthropoda</taxon>
        <taxon>Hexapoda</taxon>
        <taxon>Insecta</taxon>
        <taxon>Pterygota</taxon>
        <taxon>Neoptera</taxon>
        <taxon>Endopterygota</taxon>
        <taxon>Coleoptera</taxon>
        <taxon>Polyphaga</taxon>
        <taxon>Cucujiformia</taxon>
        <taxon>Coccinelloidea</taxon>
        <taxon>Coccinellidae</taxon>
        <taxon>Scymninae</taxon>
        <taxon>Scymnini</taxon>
        <taxon>Cryptolaemus</taxon>
    </lineage>
</organism>
<accession>A0ABD2P872</accession>
<evidence type="ECO:0000313" key="3">
    <source>
        <dbReference type="Proteomes" id="UP001516400"/>
    </source>
</evidence>
<dbReference type="AlphaFoldDB" id="A0ABD2P872"/>
<evidence type="ECO:0000256" key="1">
    <source>
        <dbReference type="SAM" id="MobiDB-lite"/>
    </source>
</evidence>
<comment type="caution">
    <text evidence="2">The sequence shown here is derived from an EMBL/GenBank/DDBJ whole genome shotgun (WGS) entry which is preliminary data.</text>
</comment>
<name>A0ABD2P872_9CUCU</name>
<gene>
    <name evidence="2" type="ORF">HHI36_001625</name>
</gene>
<proteinExistence type="predicted"/>
<dbReference type="PANTHER" id="PTHR33480">
    <property type="entry name" value="SET DOMAIN-CONTAINING PROTEIN-RELATED"/>
    <property type="match status" value="1"/>
</dbReference>